<feature type="compositionally biased region" description="Pro residues" evidence="1">
    <location>
        <begin position="20"/>
        <end position="34"/>
    </location>
</feature>
<feature type="region of interest" description="Disordered" evidence="1">
    <location>
        <begin position="1"/>
        <end position="63"/>
    </location>
</feature>
<accession>A0ABQ6MLJ9</accession>
<reference evidence="2 3" key="1">
    <citation type="journal article" date="2023" name="Commun. Biol.">
        <title>Genome analysis of Parmales, the sister group of diatoms, reveals the evolutionary specialization of diatoms from phago-mixotrophs to photoautotrophs.</title>
        <authorList>
            <person name="Ban H."/>
            <person name="Sato S."/>
            <person name="Yoshikawa S."/>
            <person name="Yamada K."/>
            <person name="Nakamura Y."/>
            <person name="Ichinomiya M."/>
            <person name="Sato N."/>
            <person name="Blanc-Mathieu R."/>
            <person name="Endo H."/>
            <person name="Kuwata A."/>
            <person name="Ogata H."/>
        </authorList>
    </citation>
    <scope>NUCLEOTIDE SEQUENCE [LARGE SCALE GENOMIC DNA]</scope>
</reference>
<proteinExistence type="predicted"/>
<comment type="caution">
    <text evidence="2">The sequence shown here is derived from an EMBL/GenBank/DDBJ whole genome shotgun (WGS) entry which is preliminary data.</text>
</comment>
<keyword evidence="3" id="KW-1185">Reference proteome</keyword>
<dbReference type="EMBL" id="BRYB01002951">
    <property type="protein sequence ID" value="GMI28052.1"/>
    <property type="molecule type" value="Genomic_DNA"/>
</dbReference>
<gene>
    <name evidence="2" type="ORF">TeGR_g6039</name>
</gene>
<protein>
    <submittedName>
        <fullName evidence="2">Uncharacterized protein</fullName>
    </submittedName>
</protein>
<evidence type="ECO:0000313" key="2">
    <source>
        <dbReference type="EMBL" id="GMI28052.1"/>
    </source>
</evidence>
<feature type="non-terminal residue" evidence="2">
    <location>
        <position position="1"/>
    </location>
</feature>
<dbReference type="Proteomes" id="UP001165060">
    <property type="component" value="Unassembled WGS sequence"/>
</dbReference>
<organism evidence="2 3">
    <name type="scientific">Tetraparma gracilis</name>
    <dbReference type="NCBI Taxonomy" id="2962635"/>
    <lineage>
        <taxon>Eukaryota</taxon>
        <taxon>Sar</taxon>
        <taxon>Stramenopiles</taxon>
        <taxon>Ochrophyta</taxon>
        <taxon>Bolidophyceae</taxon>
        <taxon>Parmales</taxon>
        <taxon>Triparmaceae</taxon>
        <taxon>Tetraparma</taxon>
    </lineage>
</organism>
<feature type="region of interest" description="Disordered" evidence="1">
    <location>
        <begin position="154"/>
        <end position="178"/>
    </location>
</feature>
<sequence>GGDGEEEGAGEEKKEEAAPRSPPKAAPPKSPPKPGGGASNPEEEEEPPPPPKPTVNLSAARAAGEKSISLNKKFVYNAKGDVVGQVKEEPKLPDFIMYSGDAGRSWGKVTLPENMFEKGDYPVAVLSRGFGSASVRTNEGRCWATPNAGELWVEEEQPEAKPQSQVPIGKNGKPRKRKPRAILMVQAPPIPTPPVAPTINKCVVFKVDSCQRFVKAHFLPPFKDLLKKNLTPQQAKDKEMVFEYIKTVRELAGVSYFPSGVAMEKVNPWEGGLDKAGETTVCSICNGALDGSRDKDHEECIRSHKMAEAGMIGVMSS</sequence>
<evidence type="ECO:0000256" key="1">
    <source>
        <dbReference type="SAM" id="MobiDB-lite"/>
    </source>
</evidence>
<evidence type="ECO:0000313" key="3">
    <source>
        <dbReference type="Proteomes" id="UP001165060"/>
    </source>
</evidence>
<name>A0ABQ6MLJ9_9STRA</name>